<dbReference type="Gene3D" id="1.10.287.70">
    <property type="match status" value="1"/>
</dbReference>
<keyword evidence="4 7" id="KW-1133">Transmembrane helix</keyword>
<dbReference type="Pfam" id="PF00520">
    <property type="entry name" value="Ion_trans"/>
    <property type="match status" value="1"/>
</dbReference>
<evidence type="ECO:0000259" key="8">
    <source>
        <dbReference type="Pfam" id="PF00520"/>
    </source>
</evidence>
<evidence type="ECO:0000313" key="9">
    <source>
        <dbReference type="EMBL" id="ESA23070.1"/>
    </source>
</evidence>
<feature type="compositionally biased region" description="Basic and acidic residues" evidence="6">
    <location>
        <begin position="14"/>
        <end position="41"/>
    </location>
</feature>
<dbReference type="InterPro" id="IPR005821">
    <property type="entry name" value="Ion_trans_dom"/>
</dbReference>
<evidence type="ECO:0000256" key="2">
    <source>
        <dbReference type="ARBA" id="ARBA00022692"/>
    </source>
</evidence>
<proteinExistence type="predicted"/>
<dbReference type="GO" id="GO:0005216">
    <property type="term" value="F:monoatomic ion channel activity"/>
    <property type="evidence" value="ECO:0007669"/>
    <property type="project" value="InterPro"/>
</dbReference>
<keyword evidence="2 7" id="KW-0812">Transmembrane</keyword>
<evidence type="ECO:0000256" key="7">
    <source>
        <dbReference type="SAM" id="Phobius"/>
    </source>
</evidence>
<feature type="domain" description="Ion transport" evidence="8">
    <location>
        <begin position="693"/>
        <end position="820"/>
    </location>
</feature>
<gene>
    <name evidence="9" type="ORF">GLOINDRAFT_15795</name>
</gene>
<evidence type="ECO:0000256" key="3">
    <source>
        <dbReference type="ARBA" id="ARBA00022737"/>
    </source>
</evidence>
<dbReference type="GO" id="GO:0005886">
    <property type="term" value="C:plasma membrane"/>
    <property type="evidence" value="ECO:0007669"/>
    <property type="project" value="TreeGrafter"/>
</dbReference>
<feature type="region of interest" description="Disordered" evidence="6">
    <location>
        <begin position="992"/>
        <end position="1026"/>
    </location>
</feature>
<keyword evidence="3" id="KW-0677">Repeat</keyword>
<accession>U9URU3</accession>
<dbReference type="GO" id="GO:0098703">
    <property type="term" value="P:calcium ion import across plasma membrane"/>
    <property type="evidence" value="ECO:0007669"/>
    <property type="project" value="TreeGrafter"/>
</dbReference>
<evidence type="ECO:0000256" key="4">
    <source>
        <dbReference type="ARBA" id="ARBA00022989"/>
    </source>
</evidence>
<reference evidence="9" key="1">
    <citation type="submission" date="2013-07" db="EMBL/GenBank/DDBJ databases">
        <title>The genome of an arbuscular mycorrhizal fungus provides insights into the evolution of the oldest plant symbiosis.</title>
        <authorList>
            <consortium name="DOE Joint Genome Institute"/>
            <person name="Tisserant E."/>
            <person name="Malbreil M."/>
            <person name="Kuo A."/>
            <person name="Kohler A."/>
            <person name="Symeonidi A."/>
            <person name="Balestrini R."/>
            <person name="Charron P."/>
            <person name="Duensing N."/>
            <person name="Frei-dit-Frey N."/>
            <person name="Gianinazzi-Pearson V."/>
            <person name="Gilbert B."/>
            <person name="Handa Y."/>
            <person name="Hijri M."/>
            <person name="Kaul R."/>
            <person name="Kawaguchi M."/>
            <person name="Krajinski F."/>
            <person name="Lammers P."/>
            <person name="Lapierre D."/>
            <person name="Masclaux F.G."/>
            <person name="Murat C."/>
            <person name="Morin E."/>
            <person name="Ndikumana S."/>
            <person name="Pagni M."/>
            <person name="Petitpierre D."/>
            <person name="Requena N."/>
            <person name="Rosikiewicz P."/>
            <person name="Riley R."/>
            <person name="Saito K."/>
            <person name="San Clemente H."/>
            <person name="Shapiro H."/>
            <person name="van Tuinen D."/>
            <person name="Becard G."/>
            <person name="Bonfante P."/>
            <person name="Paszkowski U."/>
            <person name="Shachar-Hill Y."/>
            <person name="Young J.P."/>
            <person name="Sanders I.R."/>
            <person name="Henrissat B."/>
            <person name="Rensing S.A."/>
            <person name="Grigoriev I.V."/>
            <person name="Corradi N."/>
            <person name="Roux C."/>
            <person name="Martin F."/>
        </authorList>
    </citation>
    <scope>NUCLEOTIDE SEQUENCE</scope>
    <source>
        <strain evidence="9">DAOM 197198</strain>
    </source>
</reference>
<dbReference type="AlphaFoldDB" id="U9URU3"/>
<organism evidence="9">
    <name type="scientific">Rhizophagus irregularis (strain DAOM 181602 / DAOM 197198 / MUCL 43194)</name>
    <name type="common">Arbuscular mycorrhizal fungus</name>
    <name type="synonym">Glomus intraradices</name>
    <dbReference type="NCBI Taxonomy" id="747089"/>
    <lineage>
        <taxon>Eukaryota</taxon>
        <taxon>Fungi</taxon>
        <taxon>Fungi incertae sedis</taxon>
        <taxon>Mucoromycota</taxon>
        <taxon>Glomeromycotina</taxon>
        <taxon>Glomeromycetes</taxon>
        <taxon>Glomerales</taxon>
        <taxon>Glomeraceae</taxon>
        <taxon>Rhizophagus</taxon>
    </lineage>
</organism>
<dbReference type="PANTHER" id="PTHR10582">
    <property type="entry name" value="TRANSIENT RECEPTOR POTENTIAL ION CHANNEL PROTEIN"/>
    <property type="match status" value="1"/>
</dbReference>
<dbReference type="SUPFAM" id="SSF50978">
    <property type="entry name" value="WD40 repeat-like"/>
    <property type="match status" value="1"/>
</dbReference>
<feature type="compositionally biased region" description="Basic and acidic residues" evidence="6">
    <location>
        <begin position="994"/>
        <end position="1020"/>
    </location>
</feature>
<dbReference type="PANTHER" id="PTHR10582:SF2">
    <property type="entry name" value="INACTIVE"/>
    <property type="match status" value="1"/>
</dbReference>
<dbReference type="VEuPathDB" id="FungiDB:RhiirFUN_000904"/>
<feature type="region of interest" description="Disordered" evidence="6">
    <location>
        <begin position="1"/>
        <end position="41"/>
    </location>
</feature>
<feature type="transmembrane region" description="Helical" evidence="7">
    <location>
        <begin position="700"/>
        <end position="728"/>
    </location>
</feature>
<evidence type="ECO:0000256" key="5">
    <source>
        <dbReference type="ARBA" id="ARBA00023136"/>
    </source>
</evidence>
<evidence type="ECO:0000256" key="6">
    <source>
        <dbReference type="SAM" id="MobiDB-lite"/>
    </source>
</evidence>
<name>U9URU3_RHIID</name>
<feature type="transmembrane region" description="Helical" evidence="7">
    <location>
        <begin position="749"/>
        <end position="768"/>
    </location>
</feature>
<dbReference type="EMBL" id="KI275046">
    <property type="protein sequence ID" value="ESA23070.1"/>
    <property type="molecule type" value="Genomic_DNA"/>
</dbReference>
<dbReference type="InterPro" id="IPR036322">
    <property type="entry name" value="WD40_repeat_dom_sf"/>
</dbReference>
<keyword evidence="5 7" id="KW-0472">Membrane</keyword>
<feature type="compositionally biased region" description="Basic and acidic residues" evidence="6">
    <location>
        <begin position="948"/>
        <end position="966"/>
    </location>
</feature>
<dbReference type="InterPro" id="IPR024862">
    <property type="entry name" value="TRPV"/>
</dbReference>
<feature type="transmembrane region" description="Helical" evidence="7">
    <location>
        <begin position="788"/>
        <end position="813"/>
    </location>
</feature>
<feature type="compositionally biased region" description="Basic and acidic residues" evidence="6">
    <location>
        <begin position="897"/>
        <end position="915"/>
    </location>
</feature>
<feature type="compositionally biased region" description="Polar residues" evidence="6">
    <location>
        <begin position="1"/>
        <end position="12"/>
    </location>
</feature>
<feature type="region of interest" description="Disordered" evidence="6">
    <location>
        <begin position="897"/>
        <end position="917"/>
    </location>
</feature>
<comment type="subcellular location">
    <subcellularLocation>
        <location evidence="1">Membrane</location>
        <topology evidence="1">Multi-pass membrane protein</topology>
    </subcellularLocation>
</comment>
<dbReference type="HOGENOM" id="CLU_005077_0_0_1"/>
<sequence>MEVETQNNTSPSEMKIDIPDNIKEHEEEIEKTPPETKDDPFKEHRKSIDRIFVSQYMDTSTYNEEYGSDDYVVTYSIQDKSVLGWSIKENGSQPDVYFKMDKINKIDEYMLNYSVLSKKILLLRNDINYWLIDLNSDRTSSDRFLKLKHQVSQNIAYYFFNIIGFLPNGDLIQVLVKDRKIYKYCFTDKPKNTVPWEYSQINDIKSPQCLNDKSILRCFIYQTKLFLSVCDNKTFQFDLLTMNLERKYHNCLGQRCHITVNKNQALLAACSFGKTYVYSMENGMLIYESEYYFYNTYSTFLYDRFSNYNLFADEDSGYGCGVQFITLKNTERLFIYHEYSGGKLVDPYQVYDEIVISDGFNGEKSVITELNRKIFIDNGNVCITNGLNGIDENKLEQLSNKITYRNSNYTFSTFKIIQSMLKEIINQDENKNVVSYNNVIVLKDDFEIENIGLGKLVLYNESGINYLGIEKDNGHREQLCNVLSAKLLNNQDLVVINIRGISIGTINDGTISNEERYLWYNNEWKDLYDKFREDRDINKHFKPLIEKILKNEFDDSKHSIPLPIFIGISYIYNVIIENVINDNLVSPKFGIEMLKIAIKEKHEHAIRYIIESTQDYSENYMTIISLNLVELCDYYPDFIIKYISSTSIMLYPHYWVTENSKNTSLHSYTDICIKGSNMENSYFKPILAIYKGLIRVFKSYGIYFAIVIGVAGKVFPFLVLLFFIVLGYAQAFFIILKSNSINDDDPRNLPTNLFNWFPTSLLAVYNLLTGDSGSLSSFTYRENPTMTILLVTFTFFTVIYLMNLFIGLLNIAIDDYNKEEEYLLQKAQIIMEIELFYMLPWQRKKKEWFPDQIYYDIPLTEVRKLINAIDNKLTVFNYPPIIDKELRKLVVLNNDNKKQDNEEEQNNKLEKKMDQLTKQNVKLKQQMRCIMKYIDSEKEQDSDEDSEKEQNNKLEEQIEQTKEELPKQNIGLNQQMDKLNQQMESIIKYIGIEQDNKEEKNDKLEKQLEQTKEELPKQNETRTYSL</sequence>
<evidence type="ECO:0000256" key="1">
    <source>
        <dbReference type="ARBA" id="ARBA00004141"/>
    </source>
</evidence>
<protein>
    <recommendedName>
        <fullName evidence="8">Ion transport domain-containing protein</fullName>
    </recommendedName>
</protein>
<dbReference type="VEuPathDB" id="FungiDB:RhiirFUN_020340"/>
<feature type="region of interest" description="Disordered" evidence="6">
    <location>
        <begin position="935"/>
        <end position="970"/>
    </location>
</feature>